<proteinExistence type="predicted"/>
<comment type="caution">
    <text evidence="1">The sequence shown here is derived from an EMBL/GenBank/DDBJ whole genome shotgun (WGS) entry which is preliminary data.</text>
</comment>
<dbReference type="CDD" id="cd00303">
    <property type="entry name" value="retropepsin_like"/>
    <property type="match status" value="1"/>
</dbReference>
<dbReference type="AlphaFoldDB" id="A0ABD2Y9Y3"/>
<organism evidence="1 2">
    <name type="scientific">Cinchona calisaya</name>
    <dbReference type="NCBI Taxonomy" id="153742"/>
    <lineage>
        <taxon>Eukaryota</taxon>
        <taxon>Viridiplantae</taxon>
        <taxon>Streptophyta</taxon>
        <taxon>Embryophyta</taxon>
        <taxon>Tracheophyta</taxon>
        <taxon>Spermatophyta</taxon>
        <taxon>Magnoliopsida</taxon>
        <taxon>eudicotyledons</taxon>
        <taxon>Gunneridae</taxon>
        <taxon>Pentapetalae</taxon>
        <taxon>asterids</taxon>
        <taxon>lamiids</taxon>
        <taxon>Gentianales</taxon>
        <taxon>Rubiaceae</taxon>
        <taxon>Cinchonoideae</taxon>
        <taxon>Cinchoneae</taxon>
        <taxon>Cinchona</taxon>
    </lineage>
</organism>
<evidence type="ECO:0000313" key="1">
    <source>
        <dbReference type="EMBL" id="KAL3503945.1"/>
    </source>
</evidence>
<protein>
    <recommendedName>
        <fullName evidence="3">Aspartic peptidase DDI1-type domain-containing protein</fullName>
    </recommendedName>
</protein>
<evidence type="ECO:0000313" key="2">
    <source>
        <dbReference type="Proteomes" id="UP001630127"/>
    </source>
</evidence>
<name>A0ABD2Y9Y3_9GENT</name>
<accession>A0ABD2Y9Y3</accession>
<dbReference type="PANTHER" id="PTHR33067">
    <property type="entry name" value="RNA-DIRECTED DNA POLYMERASE-RELATED"/>
    <property type="match status" value="1"/>
</dbReference>
<gene>
    <name evidence="1" type="ORF">ACH5RR_033786</name>
</gene>
<evidence type="ECO:0008006" key="3">
    <source>
        <dbReference type="Google" id="ProtNLM"/>
    </source>
</evidence>
<dbReference type="PANTHER" id="PTHR33067:SF9">
    <property type="entry name" value="RNA-DIRECTED DNA POLYMERASE"/>
    <property type="match status" value="1"/>
</dbReference>
<keyword evidence="2" id="KW-1185">Reference proteome</keyword>
<reference evidence="1 2" key="1">
    <citation type="submission" date="2024-11" db="EMBL/GenBank/DDBJ databases">
        <title>A near-complete genome assembly of Cinchona calisaya.</title>
        <authorList>
            <person name="Lian D.C."/>
            <person name="Zhao X.W."/>
            <person name="Wei L."/>
        </authorList>
    </citation>
    <scope>NUCLEOTIDE SEQUENCE [LARGE SCALE GENOMIC DNA]</scope>
    <source>
        <tissue evidence="1">Nenye</tissue>
    </source>
</reference>
<dbReference type="Gene3D" id="2.40.70.10">
    <property type="entry name" value="Acid Proteases"/>
    <property type="match status" value="1"/>
</dbReference>
<dbReference type="InterPro" id="IPR021109">
    <property type="entry name" value="Peptidase_aspartic_dom_sf"/>
</dbReference>
<dbReference type="Proteomes" id="UP001630127">
    <property type="component" value="Unassembled WGS sequence"/>
</dbReference>
<dbReference type="EMBL" id="JBJUIK010000014">
    <property type="protein sequence ID" value="KAL3503945.1"/>
    <property type="molecule type" value="Genomic_DNA"/>
</dbReference>
<sequence length="118" mass="13180">MLQKNLLTKCKDPRMCTIPYMINNTRIKEAMLDLGASINVMPYSFYVSLQLAPSIGTSIVIQLADRSLAYPKGIVKDVLVQVNELIFPADFCVLDMENNDKSTPILLGGHSSKYLKLK</sequence>